<dbReference type="EnsemblMetazoa" id="XM_012692069.3">
    <property type="protein sequence ID" value="XP_012547523.2"/>
    <property type="gene ID" value="LOC105841962"/>
</dbReference>
<name>A0A8R2C6U2_BOMMO</name>
<reference evidence="4" key="1">
    <citation type="journal article" date="2008" name="Insect Biochem. Mol. Biol.">
        <title>The genome of a lepidopteran model insect, the silkworm Bombyx mori.</title>
        <authorList>
            <consortium name="International Silkworm Genome Consortium"/>
        </authorList>
    </citation>
    <scope>NUCLEOTIDE SEQUENCE [LARGE SCALE GENOMIC DNA]</scope>
    <source>
        <strain evidence="4">p50T</strain>
    </source>
</reference>
<dbReference type="AlphaFoldDB" id="A0A8R2C6U2"/>
<dbReference type="RefSeq" id="XP_012547523.2">
    <property type="nucleotide sequence ID" value="XM_012692069.4"/>
</dbReference>
<feature type="compositionally biased region" description="Basic and acidic residues" evidence="1">
    <location>
        <begin position="215"/>
        <end position="225"/>
    </location>
</feature>
<dbReference type="KEGG" id="bmor:105841962"/>
<feature type="compositionally biased region" description="Acidic residues" evidence="1">
    <location>
        <begin position="162"/>
        <end position="200"/>
    </location>
</feature>
<organism evidence="3 4">
    <name type="scientific">Bombyx mori</name>
    <name type="common">Silk moth</name>
    <dbReference type="NCBI Taxonomy" id="7091"/>
    <lineage>
        <taxon>Eukaryota</taxon>
        <taxon>Metazoa</taxon>
        <taxon>Ecdysozoa</taxon>
        <taxon>Arthropoda</taxon>
        <taxon>Hexapoda</taxon>
        <taxon>Insecta</taxon>
        <taxon>Pterygota</taxon>
        <taxon>Neoptera</taxon>
        <taxon>Endopterygota</taxon>
        <taxon>Lepidoptera</taxon>
        <taxon>Glossata</taxon>
        <taxon>Ditrysia</taxon>
        <taxon>Bombycoidea</taxon>
        <taxon>Bombycidae</taxon>
        <taxon>Bombycinae</taxon>
        <taxon>Bombyx</taxon>
    </lineage>
</organism>
<keyword evidence="2" id="KW-0732">Signal</keyword>
<sequence length="280" mass="33241">MKIGFVIALFFVENVTAKFVMHLSNIPSDPFLKYNYNRYLWPNLQHQTGYPQTNLDVNKQRLRDLLKKTILNEIYNKLYKEVRRVPFYVIDKDYIKLDNTDIPLYYVTDHIDITDIDFPNKYDRFGDEYIDLSDLARGRPRNGLNDEIKKEYFRRNQRNNDENSDENDDNSDENDDNSDENDDSDSDENDDSDSDEETSEESSSSEVSSEEDSDSKDNGKVDSKHMYTQGRTRYLNSDAESRKRLEYFLPKSYKWSSEEYDRLGYFWFNGPRGKDPVPKR</sequence>
<feature type="chain" id="PRO_5035835862" evidence="2">
    <location>
        <begin position="18"/>
        <end position="280"/>
    </location>
</feature>
<dbReference type="Proteomes" id="UP000005204">
    <property type="component" value="Unassembled WGS sequence"/>
</dbReference>
<accession>A0A8R2C6U2</accession>
<feature type="region of interest" description="Disordered" evidence="1">
    <location>
        <begin position="136"/>
        <end position="242"/>
    </location>
</feature>
<feature type="signal peptide" evidence="2">
    <location>
        <begin position="1"/>
        <end position="17"/>
    </location>
</feature>
<protein>
    <submittedName>
        <fullName evidence="3">Uncharacterized protein</fullName>
    </submittedName>
</protein>
<keyword evidence="4" id="KW-1185">Reference proteome</keyword>
<evidence type="ECO:0000313" key="3">
    <source>
        <dbReference type="EnsemblMetazoa" id="XP_012547523.2"/>
    </source>
</evidence>
<evidence type="ECO:0000256" key="1">
    <source>
        <dbReference type="SAM" id="MobiDB-lite"/>
    </source>
</evidence>
<evidence type="ECO:0000313" key="4">
    <source>
        <dbReference type="Proteomes" id="UP000005204"/>
    </source>
</evidence>
<proteinExistence type="predicted"/>
<evidence type="ECO:0000256" key="2">
    <source>
        <dbReference type="SAM" id="SignalP"/>
    </source>
</evidence>
<reference evidence="3" key="2">
    <citation type="submission" date="2022-06" db="UniProtKB">
        <authorList>
            <consortium name="EnsemblMetazoa"/>
        </authorList>
    </citation>
    <scope>IDENTIFICATION</scope>
    <source>
        <strain evidence="3">p50T (Dazao)</strain>
    </source>
</reference>
<dbReference type="GeneID" id="105841962"/>
<feature type="compositionally biased region" description="Basic and acidic residues" evidence="1">
    <location>
        <begin position="144"/>
        <end position="161"/>
    </location>
</feature>